<dbReference type="EMBL" id="AWWV01015653">
    <property type="protein sequence ID" value="OMO51930.1"/>
    <property type="molecule type" value="Genomic_DNA"/>
</dbReference>
<comment type="similarity">
    <text evidence="1">Belongs to the PPR family. P subfamily.</text>
</comment>
<dbReference type="AlphaFoldDB" id="A0A1R3G1L0"/>
<dbReference type="Gene3D" id="1.25.40.10">
    <property type="entry name" value="Tetratricopeptide repeat domain"/>
    <property type="match status" value="1"/>
</dbReference>
<dbReference type="PANTHER" id="PTHR45717:SF28">
    <property type="entry name" value="PENTACOTRIPEPTIDE-REPEAT REGION OF PRORP DOMAIN-CONTAINING PROTEIN"/>
    <property type="match status" value="1"/>
</dbReference>
<dbReference type="Gramene" id="OMO51930">
    <property type="protein sequence ID" value="OMO51930"/>
    <property type="gene ID" value="CCACVL1_29487"/>
</dbReference>
<evidence type="ECO:0000256" key="1">
    <source>
        <dbReference type="ARBA" id="ARBA00007626"/>
    </source>
</evidence>
<sequence length="123" mass="13664">AIMFIEYDSSLSNKKKKQNETGRAIGAADAYIKVGCMEKALAMLKKSEALSKGKIEAYNRLLTQYATLGKKEAVLRNKMEKAVDAMKEAILISKPWWKPSDESLAACLKYLKGEGDIDEAEKT</sequence>
<dbReference type="SUPFAM" id="SSF48452">
    <property type="entry name" value="TPR-like"/>
    <property type="match status" value="1"/>
</dbReference>
<keyword evidence="3" id="KW-1185">Reference proteome</keyword>
<protein>
    <submittedName>
        <fullName evidence="2">Tetratricopeptide-like helical</fullName>
    </submittedName>
</protein>
<evidence type="ECO:0000313" key="3">
    <source>
        <dbReference type="Proteomes" id="UP000188268"/>
    </source>
</evidence>
<dbReference type="InterPro" id="IPR011990">
    <property type="entry name" value="TPR-like_helical_dom_sf"/>
</dbReference>
<dbReference type="Proteomes" id="UP000188268">
    <property type="component" value="Unassembled WGS sequence"/>
</dbReference>
<dbReference type="PANTHER" id="PTHR45717">
    <property type="entry name" value="OS12G0527900 PROTEIN"/>
    <property type="match status" value="1"/>
</dbReference>
<reference evidence="2 3" key="1">
    <citation type="submission" date="2013-09" db="EMBL/GenBank/DDBJ databases">
        <title>Corchorus capsularis genome sequencing.</title>
        <authorList>
            <person name="Alam M."/>
            <person name="Haque M.S."/>
            <person name="Islam M.S."/>
            <person name="Emdad E.M."/>
            <person name="Islam M.M."/>
            <person name="Ahmed B."/>
            <person name="Halim A."/>
            <person name="Hossen Q.M.M."/>
            <person name="Hossain M.Z."/>
            <person name="Ahmed R."/>
            <person name="Khan M.M."/>
            <person name="Islam R."/>
            <person name="Rashid M.M."/>
            <person name="Khan S.A."/>
            <person name="Rahman M.S."/>
            <person name="Alam M."/>
        </authorList>
    </citation>
    <scope>NUCLEOTIDE SEQUENCE [LARGE SCALE GENOMIC DNA]</scope>
    <source>
        <strain evidence="3">cv. CVL-1</strain>
        <tissue evidence="2">Whole seedling</tissue>
    </source>
</reference>
<evidence type="ECO:0000313" key="2">
    <source>
        <dbReference type="EMBL" id="OMO51930.1"/>
    </source>
</evidence>
<gene>
    <name evidence="2" type="ORF">CCACVL1_29487</name>
</gene>
<dbReference type="GO" id="GO:0005739">
    <property type="term" value="C:mitochondrion"/>
    <property type="evidence" value="ECO:0007669"/>
    <property type="project" value="TreeGrafter"/>
</dbReference>
<proteinExistence type="inferred from homology"/>
<accession>A0A1R3G1L0</accession>
<organism evidence="2 3">
    <name type="scientific">Corchorus capsularis</name>
    <name type="common">Jute</name>
    <dbReference type="NCBI Taxonomy" id="210143"/>
    <lineage>
        <taxon>Eukaryota</taxon>
        <taxon>Viridiplantae</taxon>
        <taxon>Streptophyta</taxon>
        <taxon>Embryophyta</taxon>
        <taxon>Tracheophyta</taxon>
        <taxon>Spermatophyta</taxon>
        <taxon>Magnoliopsida</taxon>
        <taxon>eudicotyledons</taxon>
        <taxon>Gunneridae</taxon>
        <taxon>Pentapetalae</taxon>
        <taxon>rosids</taxon>
        <taxon>malvids</taxon>
        <taxon>Malvales</taxon>
        <taxon>Malvaceae</taxon>
        <taxon>Grewioideae</taxon>
        <taxon>Apeibeae</taxon>
        <taxon>Corchorus</taxon>
    </lineage>
</organism>
<feature type="non-terminal residue" evidence="2">
    <location>
        <position position="1"/>
    </location>
</feature>
<name>A0A1R3G1L0_COCAP</name>
<comment type="caution">
    <text evidence="2">The sequence shown here is derived from an EMBL/GenBank/DDBJ whole genome shotgun (WGS) entry which is preliminary data.</text>
</comment>